<dbReference type="GO" id="GO:0006364">
    <property type="term" value="P:rRNA processing"/>
    <property type="evidence" value="ECO:0007669"/>
    <property type="project" value="UniProtKB-ARBA"/>
</dbReference>
<evidence type="ECO:0000259" key="4">
    <source>
        <dbReference type="Pfam" id="PF00849"/>
    </source>
</evidence>
<protein>
    <recommendedName>
        <fullName evidence="3">Pseudouridine synthase</fullName>
        <ecNumber evidence="3">5.4.99.-</ecNumber>
    </recommendedName>
</protein>
<reference evidence="5 6" key="1">
    <citation type="journal article" date="2013" name="PLoS ONE">
        <title>Bacterial endosymbiosis in a chordate host: long-term co-evolution and conservation of secondary metabolism.</title>
        <authorList>
            <person name="Kwan J.C."/>
            <person name="Schmidt E.W."/>
        </authorList>
    </citation>
    <scope>NUCLEOTIDE SEQUENCE [LARGE SCALE GENOMIC DNA]</scope>
    <source>
        <strain evidence="6">L6</strain>
    </source>
</reference>
<dbReference type="InterPro" id="IPR000748">
    <property type="entry name" value="PsdUridine_synth_RsuA/RluB/E/F"/>
</dbReference>
<dbReference type="EMBL" id="AXCJ01000008">
    <property type="protein sequence ID" value="ETO91150.1"/>
    <property type="molecule type" value="Genomic_DNA"/>
</dbReference>
<dbReference type="InterPro" id="IPR042092">
    <property type="entry name" value="PsdUridine_s_RsuA/RluB/E/F_cat"/>
</dbReference>
<comment type="similarity">
    <text evidence="1 3">Belongs to the pseudouridine synthase RsuA family.</text>
</comment>
<dbReference type="InterPro" id="IPR006145">
    <property type="entry name" value="PsdUridine_synth_RsuA/RluA"/>
</dbReference>
<dbReference type="PATRIC" id="fig|1401685.3.peg.774"/>
<keyword evidence="6" id="KW-1185">Reference proteome</keyword>
<dbReference type="Proteomes" id="UP000018951">
    <property type="component" value="Unassembled WGS sequence"/>
</dbReference>
<dbReference type="InterPro" id="IPR020103">
    <property type="entry name" value="PsdUridine_synth_cat_dom_sf"/>
</dbReference>
<dbReference type="GO" id="GO:0003723">
    <property type="term" value="F:RNA binding"/>
    <property type="evidence" value="ECO:0007669"/>
    <property type="project" value="InterPro"/>
</dbReference>
<gene>
    <name evidence="5" type="ORF">P857_637</name>
</gene>
<dbReference type="AlphaFoldDB" id="W2UZ53"/>
<dbReference type="STRING" id="1401685.P857_637"/>
<dbReference type="SUPFAM" id="SSF55120">
    <property type="entry name" value="Pseudouridine synthase"/>
    <property type="match status" value="1"/>
</dbReference>
<dbReference type="Pfam" id="PF00849">
    <property type="entry name" value="PseudoU_synth_2"/>
    <property type="match status" value="1"/>
</dbReference>
<dbReference type="GO" id="GO:0140098">
    <property type="term" value="F:catalytic activity, acting on RNA"/>
    <property type="evidence" value="ECO:0007669"/>
    <property type="project" value="UniProtKB-ARBA"/>
</dbReference>
<accession>W2UZ53</accession>
<dbReference type="PROSITE" id="PS01149">
    <property type="entry name" value="PSI_RSU"/>
    <property type="match status" value="1"/>
</dbReference>
<dbReference type="InterPro" id="IPR050343">
    <property type="entry name" value="RsuA_PseudoU_synthase"/>
</dbReference>
<comment type="caution">
    <text evidence="5">The sequence shown here is derived from an EMBL/GenBank/DDBJ whole genome shotgun (WGS) entry which is preliminary data.</text>
</comment>
<dbReference type="InterPro" id="IPR020094">
    <property type="entry name" value="TruA/RsuA/RluB/E/F_N"/>
</dbReference>
<organism evidence="5 6">
    <name type="scientific">Candidatus Xenolissoclinum pacificiensis L6</name>
    <dbReference type="NCBI Taxonomy" id="1401685"/>
    <lineage>
        <taxon>Bacteria</taxon>
        <taxon>Pseudomonadati</taxon>
        <taxon>Pseudomonadota</taxon>
        <taxon>Alphaproteobacteria</taxon>
        <taxon>Rickettsiales</taxon>
        <taxon>Anaplasmataceae</taxon>
        <taxon>Candidatus Xenolissoclinum</taxon>
    </lineage>
</organism>
<sequence length="187" mass="22310">MSIPQVVLFYKPVGYITSHNWEEKHRSIFELLPKKYHSYHFVGRLDYNTEGLLLLSNSREFVHYMTLPKNQIVRRYEVKLFGRTEIKRISEILQKGVIINNFKYLPIYTKIMSSTKNNHRLLLTMREGKNREIRKIMSHLDLKVAKIKRVSYGKFALTSLKRAQFIHASEKIIEYYMNKINERVGTN</sequence>
<keyword evidence="2 3" id="KW-0413">Isomerase</keyword>
<dbReference type="GO" id="GO:0009982">
    <property type="term" value="F:pseudouridine synthase activity"/>
    <property type="evidence" value="ECO:0007669"/>
    <property type="project" value="InterPro"/>
</dbReference>
<feature type="domain" description="Pseudouridine synthase RsuA/RluA-like" evidence="4">
    <location>
        <begin position="5"/>
        <end position="139"/>
    </location>
</feature>
<dbReference type="PANTHER" id="PTHR47683:SF2">
    <property type="entry name" value="RNA-BINDING S4 DOMAIN-CONTAINING PROTEIN"/>
    <property type="match status" value="1"/>
</dbReference>
<evidence type="ECO:0000313" key="6">
    <source>
        <dbReference type="Proteomes" id="UP000018951"/>
    </source>
</evidence>
<proteinExistence type="inferred from homology"/>
<dbReference type="NCBIfam" id="TIGR00093">
    <property type="entry name" value="pseudouridine synthase"/>
    <property type="match status" value="1"/>
</dbReference>
<dbReference type="GO" id="GO:0001522">
    <property type="term" value="P:pseudouridine synthesis"/>
    <property type="evidence" value="ECO:0007669"/>
    <property type="project" value="InterPro"/>
</dbReference>
<dbReference type="InterPro" id="IPR018496">
    <property type="entry name" value="PsdUridine_synth_RsuA/RluB_CS"/>
</dbReference>
<dbReference type="EC" id="5.4.99.-" evidence="3"/>
<name>W2UZ53_9RICK</name>
<evidence type="ECO:0000313" key="5">
    <source>
        <dbReference type="EMBL" id="ETO91150.1"/>
    </source>
</evidence>
<evidence type="ECO:0000256" key="3">
    <source>
        <dbReference type="RuleBase" id="RU003887"/>
    </source>
</evidence>
<evidence type="ECO:0000256" key="1">
    <source>
        <dbReference type="ARBA" id="ARBA00008348"/>
    </source>
</evidence>
<dbReference type="PANTHER" id="PTHR47683">
    <property type="entry name" value="PSEUDOURIDINE SYNTHASE FAMILY PROTEIN-RELATED"/>
    <property type="match status" value="1"/>
</dbReference>
<dbReference type="Gene3D" id="3.30.70.580">
    <property type="entry name" value="Pseudouridine synthase I, catalytic domain, N-terminal subdomain"/>
    <property type="match status" value="1"/>
</dbReference>
<evidence type="ECO:0000256" key="2">
    <source>
        <dbReference type="ARBA" id="ARBA00023235"/>
    </source>
</evidence>
<dbReference type="Gene3D" id="3.30.70.1560">
    <property type="entry name" value="Alpha-L RNA-binding motif"/>
    <property type="match status" value="1"/>
</dbReference>